<dbReference type="InterPro" id="IPR011990">
    <property type="entry name" value="TPR-like_helical_dom_sf"/>
</dbReference>
<sequence length="212" mass="23177">MKHATFRPRFTHGALLLLMLGSGMAQAADTLPVIQQQWAVCQYQQTGKAKENCLEQLSSQADQASAKEAFRTDLLIWSAIVKSTWAGAKGGLGALGLVKEAKAKLEIALKQDPKALDGSAYTSLGSLYYQVPGWPVGFGDDEKAEQLLKQALAINPTGIDPNFFYGDFLLDQGRKAEAKSYLEKALSAPPRPGRELADQGRRIEIRDRLDKL</sequence>
<dbReference type="Gene3D" id="1.25.40.10">
    <property type="entry name" value="Tetratricopeptide repeat domain"/>
    <property type="match status" value="1"/>
</dbReference>
<reference evidence="2" key="1">
    <citation type="submission" date="2023-02" db="EMBL/GenBank/DDBJ databases">
        <title>The sequence of Aeromonas hydrophila K533.</title>
        <authorList>
            <person name="Luo X."/>
        </authorList>
    </citation>
    <scope>NUCLEOTIDE SEQUENCE</scope>
    <source>
        <strain evidence="2">K533</strain>
    </source>
</reference>
<feature type="signal peptide" evidence="1">
    <location>
        <begin position="1"/>
        <end position="27"/>
    </location>
</feature>
<dbReference type="EMBL" id="CP118942">
    <property type="protein sequence ID" value="WEE25010.1"/>
    <property type="molecule type" value="Genomic_DNA"/>
</dbReference>
<dbReference type="SUPFAM" id="SSF48452">
    <property type="entry name" value="TPR-like"/>
    <property type="match status" value="1"/>
</dbReference>
<keyword evidence="1" id="KW-0732">Signal</keyword>
<dbReference type="Proteomes" id="UP001214666">
    <property type="component" value="Chromosome"/>
</dbReference>
<gene>
    <name evidence="2" type="ORF">PY771_15225</name>
</gene>
<evidence type="ECO:0008006" key="4">
    <source>
        <dbReference type="Google" id="ProtNLM"/>
    </source>
</evidence>
<evidence type="ECO:0000256" key="1">
    <source>
        <dbReference type="SAM" id="SignalP"/>
    </source>
</evidence>
<dbReference type="Pfam" id="PF14559">
    <property type="entry name" value="TPR_19"/>
    <property type="match status" value="1"/>
</dbReference>
<protein>
    <recommendedName>
        <fullName evidence="4">Tetratricopeptide repeat protein</fullName>
    </recommendedName>
</protein>
<feature type="chain" id="PRO_5043892573" description="Tetratricopeptide repeat protein" evidence="1">
    <location>
        <begin position="28"/>
        <end position="212"/>
    </location>
</feature>
<evidence type="ECO:0000313" key="2">
    <source>
        <dbReference type="EMBL" id="WEE25010.1"/>
    </source>
</evidence>
<proteinExistence type="predicted"/>
<dbReference type="RefSeq" id="WP_077096011.1">
    <property type="nucleotide sequence ID" value="NZ_CP118942.1"/>
</dbReference>
<accession>A0AAX3P4D0</accession>
<name>A0AAX3P4D0_AERHY</name>
<organism evidence="2 3">
    <name type="scientific">Aeromonas hydrophila</name>
    <dbReference type="NCBI Taxonomy" id="644"/>
    <lineage>
        <taxon>Bacteria</taxon>
        <taxon>Pseudomonadati</taxon>
        <taxon>Pseudomonadota</taxon>
        <taxon>Gammaproteobacteria</taxon>
        <taxon>Aeromonadales</taxon>
        <taxon>Aeromonadaceae</taxon>
        <taxon>Aeromonas</taxon>
    </lineage>
</organism>
<dbReference type="AlphaFoldDB" id="A0AAX3P4D0"/>
<evidence type="ECO:0000313" key="3">
    <source>
        <dbReference type="Proteomes" id="UP001214666"/>
    </source>
</evidence>